<evidence type="ECO:0000313" key="5">
    <source>
        <dbReference type="Proteomes" id="UP000830552"/>
    </source>
</evidence>
<feature type="compositionally biased region" description="Basic and acidic residues" evidence="1">
    <location>
        <begin position="339"/>
        <end position="350"/>
    </location>
</feature>
<keyword evidence="2" id="KW-1133">Transmembrane helix</keyword>
<dbReference type="InterPro" id="IPR008756">
    <property type="entry name" value="Peptidase_M56"/>
</dbReference>
<accession>A0ABY4K278</accession>
<gene>
    <name evidence="4" type="ORF">M0D58_11855</name>
</gene>
<dbReference type="Pfam" id="PF05569">
    <property type="entry name" value="Peptidase_M56"/>
    <property type="match status" value="1"/>
</dbReference>
<reference evidence="4" key="1">
    <citation type="submission" date="2022-04" db="EMBL/GenBank/DDBJ databases">
        <title>Evolutionary, genomic, and biogeographic characterization of Chryseobacterium nepalense represented by a plastic-degrading bacterium AC3.</title>
        <authorList>
            <person name="Yin Z."/>
            <person name="Liu X."/>
            <person name="Wang D."/>
            <person name="Xie Z."/>
        </authorList>
    </citation>
    <scope>NUCLEOTIDE SEQUENCE</scope>
    <source>
        <strain evidence="4">AC3</strain>
    </source>
</reference>
<feature type="domain" description="Peptidase M56" evidence="3">
    <location>
        <begin position="37"/>
        <end position="248"/>
    </location>
</feature>
<dbReference type="Gene3D" id="3.30.1150.10">
    <property type="match status" value="1"/>
</dbReference>
<evidence type="ECO:0000259" key="3">
    <source>
        <dbReference type="Pfam" id="PF05569"/>
    </source>
</evidence>
<dbReference type="CDD" id="cd07341">
    <property type="entry name" value="M56_BlaR1_MecR1_like"/>
    <property type="match status" value="1"/>
</dbReference>
<feature type="transmembrane region" description="Helical" evidence="2">
    <location>
        <begin position="258"/>
        <end position="276"/>
    </location>
</feature>
<feature type="transmembrane region" description="Helical" evidence="2">
    <location>
        <begin position="86"/>
        <end position="109"/>
    </location>
</feature>
<evidence type="ECO:0000313" key="4">
    <source>
        <dbReference type="EMBL" id="UPQ74742.1"/>
    </source>
</evidence>
<feature type="region of interest" description="Disordered" evidence="1">
    <location>
        <begin position="291"/>
        <end position="361"/>
    </location>
</feature>
<keyword evidence="2" id="KW-0472">Membrane</keyword>
<organism evidence="4 5">
    <name type="scientific">Chryseobacterium nepalense</name>
    <dbReference type="NCBI Taxonomy" id="1854498"/>
    <lineage>
        <taxon>Bacteria</taxon>
        <taxon>Pseudomonadati</taxon>
        <taxon>Bacteroidota</taxon>
        <taxon>Flavobacteriia</taxon>
        <taxon>Flavobacteriales</taxon>
        <taxon>Weeksellaceae</taxon>
        <taxon>Chryseobacterium group</taxon>
        <taxon>Chryseobacterium</taxon>
    </lineage>
</organism>
<feature type="transmembrane region" description="Helical" evidence="2">
    <location>
        <begin position="33"/>
        <end position="50"/>
    </location>
</feature>
<dbReference type="EMBL" id="CP096203">
    <property type="protein sequence ID" value="UPQ74742.1"/>
    <property type="molecule type" value="Genomic_DNA"/>
</dbReference>
<keyword evidence="5" id="KW-1185">Reference proteome</keyword>
<name>A0ABY4K278_9FLAO</name>
<feature type="compositionally biased region" description="Basic and acidic residues" evidence="1">
    <location>
        <begin position="294"/>
        <end position="326"/>
    </location>
</feature>
<evidence type="ECO:0000256" key="1">
    <source>
        <dbReference type="SAM" id="MobiDB-lite"/>
    </source>
</evidence>
<dbReference type="Proteomes" id="UP000830552">
    <property type="component" value="Chromosome"/>
</dbReference>
<evidence type="ECO:0000256" key="2">
    <source>
        <dbReference type="SAM" id="Phobius"/>
    </source>
</evidence>
<dbReference type="RefSeq" id="WP_248389479.1">
    <property type="nucleotide sequence ID" value="NZ_CP096203.1"/>
</dbReference>
<feature type="transmembrane region" description="Helical" evidence="2">
    <location>
        <begin position="6"/>
        <end position="21"/>
    </location>
</feature>
<proteinExistence type="predicted"/>
<protein>
    <recommendedName>
        <fullName evidence="3">Peptidase M56 domain-containing protein</fullName>
    </recommendedName>
</protein>
<keyword evidence="2" id="KW-0812">Transmembrane</keyword>
<sequence length="464" mass="53529">MMIILKIILGSSMLLAVYYVLLQKEKIYRFNRFYLMFSILFSYAVPFISIQSENLKPSNRIQTTVETTQQVLDITKVQENFNLINWLWIIYGTITLIFLIKLIHSFLAIKKMKGKRIKYHNQNILITKEHTSPFSFWNTIYLGENYLIDSKIDPRIFLHEKSHLEQKHSVDVIIIEILKAFTWFNPSIFFYRKAIITNHEFLADESVLKNDFNIKDYQNLILDEIILNQNYNLTHTFNFNNTKKRFIMMNTKKSKMTIIKKVISIPVLLIAFGLFVQKTYAGNVESAAKTFPEMPEKDSENKAENFAEEHIKSSAKDSSTVEKTKDNPANNFLPSGKMSLEKEKSTDKSSEIQPKIDSNLQSTTTVAEYPGGQNELRNKVASLFDASKITHGKEQKMMKTDITYTVDENGRVTNINPAGNNKTFNDEAVSAFKKANENVVWKPAEKDGKAVPYGMKMSLTMSFE</sequence>